<evidence type="ECO:0000313" key="1">
    <source>
        <dbReference type="EMBL" id="XDQ59404.1"/>
    </source>
</evidence>
<gene>
    <name evidence="1" type="ORF">AB5J50_00480</name>
</gene>
<name>A0AB39S205_9ACTN</name>
<sequence>MHESLPVENAGSVPLCLFVEPYGEDFWLEPGEAVTVSAVSDGTNVQFAVTVAAELVSVWLFENGDPNRVVSESHVLDASGTPLECGHQRYDRRIPGPFLRRAVKPDESPDISA</sequence>
<proteinExistence type="predicted"/>
<organism evidence="1">
    <name type="scientific">Streptomyces sp. R35</name>
    <dbReference type="NCBI Taxonomy" id="3238630"/>
    <lineage>
        <taxon>Bacteria</taxon>
        <taxon>Bacillati</taxon>
        <taxon>Actinomycetota</taxon>
        <taxon>Actinomycetes</taxon>
        <taxon>Kitasatosporales</taxon>
        <taxon>Streptomycetaceae</taxon>
        <taxon>Streptomyces</taxon>
    </lineage>
</organism>
<dbReference type="AlphaFoldDB" id="A0AB39S205"/>
<accession>A0AB39S205</accession>
<protein>
    <submittedName>
        <fullName evidence="1">Uncharacterized protein</fullName>
    </submittedName>
</protein>
<reference evidence="1" key="1">
    <citation type="submission" date="2024-07" db="EMBL/GenBank/DDBJ databases">
        <authorList>
            <person name="Yu S.T."/>
        </authorList>
    </citation>
    <scope>NUCLEOTIDE SEQUENCE</scope>
    <source>
        <strain evidence="1">R35</strain>
    </source>
</reference>
<dbReference type="EMBL" id="CP163440">
    <property type="protein sequence ID" value="XDQ59404.1"/>
    <property type="molecule type" value="Genomic_DNA"/>
</dbReference>
<dbReference type="RefSeq" id="WP_369253821.1">
    <property type="nucleotide sequence ID" value="NZ_CP163440.1"/>
</dbReference>